<dbReference type="EMBL" id="JAWWNJ010000138">
    <property type="protein sequence ID" value="KAK6984412.1"/>
    <property type="molecule type" value="Genomic_DNA"/>
</dbReference>
<dbReference type="SUPFAM" id="SSF56112">
    <property type="entry name" value="Protein kinase-like (PK-like)"/>
    <property type="match status" value="1"/>
</dbReference>
<accession>A0AAV9ZJQ2</accession>
<dbReference type="AlphaFoldDB" id="A0AAV9ZJQ2"/>
<evidence type="ECO:0008006" key="3">
    <source>
        <dbReference type="Google" id="ProtNLM"/>
    </source>
</evidence>
<reference evidence="1 2" key="1">
    <citation type="journal article" date="2024" name="J Genomics">
        <title>Draft genome sequencing and assembly of Favolaschia claudopus CIRM-BRFM 2984 isolated from oak limbs.</title>
        <authorList>
            <person name="Navarro D."/>
            <person name="Drula E."/>
            <person name="Chaduli D."/>
            <person name="Cazenave R."/>
            <person name="Ahrendt S."/>
            <person name="Wang J."/>
            <person name="Lipzen A."/>
            <person name="Daum C."/>
            <person name="Barry K."/>
            <person name="Grigoriev I.V."/>
            <person name="Favel A."/>
            <person name="Rosso M.N."/>
            <person name="Martin F."/>
        </authorList>
    </citation>
    <scope>NUCLEOTIDE SEQUENCE [LARGE SCALE GENOMIC DNA]</scope>
    <source>
        <strain evidence="1 2">CIRM-BRFM 2984</strain>
    </source>
</reference>
<evidence type="ECO:0000313" key="2">
    <source>
        <dbReference type="Proteomes" id="UP001362999"/>
    </source>
</evidence>
<name>A0AAV9ZJQ2_9AGAR</name>
<comment type="caution">
    <text evidence="1">The sequence shown here is derived from an EMBL/GenBank/DDBJ whole genome shotgun (WGS) entry which is preliminary data.</text>
</comment>
<protein>
    <recommendedName>
        <fullName evidence="3">Protein kinase domain-containing protein</fullName>
    </recommendedName>
</protein>
<gene>
    <name evidence="1" type="ORF">R3P38DRAFT_2806597</name>
</gene>
<dbReference type="Proteomes" id="UP001362999">
    <property type="component" value="Unassembled WGS sequence"/>
</dbReference>
<organism evidence="1 2">
    <name type="scientific">Favolaschia claudopus</name>
    <dbReference type="NCBI Taxonomy" id="2862362"/>
    <lineage>
        <taxon>Eukaryota</taxon>
        <taxon>Fungi</taxon>
        <taxon>Dikarya</taxon>
        <taxon>Basidiomycota</taxon>
        <taxon>Agaricomycotina</taxon>
        <taxon>Agaricomycetes</taxon>
        <taxon>Agaricomycetidae</taxon>
        <taxon>Agaricales</taxon>
        <taxon>Marasmiineae</taxon>
        <taxon>Mycenaceae</taxon>
        <taxon>Favolaschia</taxon>
    </lineage>
</organism>
<sequence>MRKLAPLIQTIVRDQSYVYPQHKSTSVWSQMAASRVAGDPGAWINKLYASSIAGQRFHCYFKLVDEENMEISRWYNDADSLRNTVAIILYSLENFLPAGMGDRTGTADATLPLLFGRYPLILRALMWLSQTLSNIALFWTVPQVLSIDPQSTCILLTRGNLPYTLFDEYVGKGSCGIALRSRNGKKIIKFGLPAGILHEALIYEELMKHTHLSVPRYWGMYPLRAGSSEKLAIILEDVGSPIQIPDLDHKQRRELAMLIRKLHSIGVHHHDTFGNAMIDTDGRITLIDFDQAQLVVPGASCVGCDDEVCIGILESDDPYGESLTGRSACLANPD</sequence>
<proteinExistence type="predicted"/>
<evidence type="ECO:0000313" key="1">
    <source>
        <dbReference type="EMBL" id="KAK6984412.1"/>
    </source>
</evidence>
<keyword evidence="2" id="KW-1185">Reference proteome</keyword>
<dbReference type="InterPro" id="IPR011009">
    <property type="entry name" value="Kinase-like_dom_sf"/>
</dbReference>